<organism evidence="1 2">
    <name type="scientific">Rhodococcus zopfii</name>
    <dbReference type="NCBI Taxonomy" id="43772"/>
    <lineage>
        <taxon>Bacteria</taxon>
        <taxon>Bacillati</taxon>
        <taxon>Actinomycetota</taxon>
        <taxon>Actinomycetes</taxon>
        <taxon>Mycobacteriales</taxon>
        <taxon>Nocardiaceae</taxon>
        <taxon>Rhodococcus</taxon>
    </lineage>
</organism>
<reference evidence="1 2" key="1">
    <citation type="submission" date="2019-10" db="EMBL/GenBank/DDBJ databases">
        <title>Draft Genome Assembly of Rhodococcus zopfii DSM44189.</title>
        <authorList>
            <person name="Sutton J.M."/>
            <person name="Akob D.M."/>
            <person name="Bushman T.J."/>
        </authorList>
    </citation>
    <scope>NUCLEOTIDE SEQUENCE [LARGE SCALE GENOMIC DNA]</scope>
    <source>
        <strain evidence="1 2">DSM 44189</strain>
    </source>
</reference>
<proteinExistence type="predicted"/>
<dbReference type="Proteomes" id="UP001275440">
    <property type="component" value="Unassembled WGS sequence"/>
</dbReference>
<protein>
    <submittedName>
        <fullName evidence="1">Uncharacterized protein</fullName>
    </submittedName>
</protein>
<keyword evidence="2" id="KW-1185">Reference proteome</keyword>
<sequence>MGKGNKKIEITDRIERMEALEDRFGITLESLYAIYRKDEYDGTLDVNYDVLAPGNIDHDINITVSLYNSNKQLVATTSTSLYADDFLGIQSCSESFYDVDEPPALVRILPSKS</sequence>
<evidence type="ECO:0000313" key="1">
    <source>
        <dbReference type="EMBL" id="MDV2476193.1"/>
    </source>
</evidence>
<gene>
    <name evidence="1" type="ORF">F8M49_14090</name>
</gene>
<dbReference type="EMBL" id="WBMO01000001">
    <property type="protein sequence ID" value="MDV2476193.1"/>
    <property type="molecule type" value="Genomic_DNA"/>
</dbReference>
<evidence type="ECO:0000313" key="2">
    <source>
        <dbReference type="Proteomes" id="UP001275440"/>
    </source>
</evidence>
<accession>A0ABU3WQJ1</accession>
<name>A0ABU3WQJ1_9NOCA</name>
<comment type="caution">
    <text evidence="1">The sequence shown here is derived from an EMBL/GenBank/DDBJ whole genome shotgun (WGS) entry which is preliminary data.</text>
</comment>